<comment type="caution">
    <text evidence="1">The sequence shown here is derived from an EMBL/GenBank/DDBJ whole genome shotgun (WGS) entry which is preliminary data.</text>
</comment>
<evidence type="ECO:0000313" key="1">
    <source>
        <dbReference type="EMBL" id="KAL1380333.1"/>
    </source>
</evidence>
<dbReference type="AlphaFoldDB" id="A0ABD1CVC8"/>
<dbReference type="Proteomes" id="UP001562425">
    <property type="component" value="Unassembled WGS sequence"/>
</dbReference>
<protein>
    <submittedName>
        <fullName evidence="1">Uncharacterized protein</fullName>
    </submittedName>
</protein>
<evidence type="ECO:0000313" key="2">
    <source>
        <dbReference type="Proteomes" id="UP001562425"/>
    </source>
</evidence>
<name>A0ABD1CVC8_CULPP</name>
<keyword evidence="2" id="KW-1185">Reference proteome</keyword>
<dbReference type="EMBL" id="JBEHCU010009195">
    <property type="protein sequence ID" value="KAL1380333.1"/>
    <property type="molecule type" value="Genomic_DNA"/>
</dbReference>
<reference evidence="1 2" key="1">
    <citation type="submission" date="2024-05" db="EMBL/GenBank/DDBJ databases">
        <title>Culex pipiens pipiens assembly and annotation.</title>
        <authorList>
            <person name="Alout H."/>
            <person name="Durand T."/>
        </authorList>
    </citation>
    <scope>NUCLEOTIDE SEQUENCE [LARGE SCALE GENOMIC DNA]</scope>
    <source>
        <strain evidence="1">HA-2024</strain>
        <tissue evidence="1">Whole body</tissue>
    </source>
</reference>
<accession>A0ABD1CVC8</accession>
<organism evidence="1 2">
    <name type="scientific">Culex pipiens pipiens</name>
    <name type="common">Northern house mosquito</name>
    <dbReference type="NCBI Taxonomy" id="38569"/>
    <lineage>
        <taxon>Eukaryota</taxon>
        <taxon>Metazoa</taxon>
        <taxon>Ecdysozoa</taxon>
        <taxon>Arthropoda</taxon>
        <taxon>Hexapoda</taxon>
        <taxon>Insecta</taxon>
        <taxon>Pterygota</taxon>
        <taxon>Neoptera</taxon>
        <taxon>Endopterygota</taxon>
        <taxon>Diptera</taxon>
        <taxon>Nematocera</taxon>
        <taxon>Culicoidea</taxon>
        <taxon>Culicidae</taxon>
        <taxon>Culicinae</taxon>
        <taxon>Culicini</taxon>
        <taxon>Culex</taxon>
        <taxon>Culex</taxon>
    </lineage>
</organism>
<sequence>MIKCTKIRRNLRAVAAVRASLRLCDECLLNCGDFTSNALDHKVPDTGNQWHNKPASFMCSVPNNTGI</sequence>
<proteinExistence type="predicted"/>
<gene>
    <name evidence="1" type="ORF">pipiens_014282</name>
</gene>